<proteinExistence type="predicted"/>
<sequence>MPEKKTKSPLQVAMEKDCILIVAALIAAGMDEAMIEKRGKCRGPKCGQYAAFINKCGFSK</sequence>
<dbReference type="EMBL" id="LAZR01001668">
    <property type="protein sequence ID" value="KKN41100.1"/>
    <property type="molecule type" value="Genomic_DNA"/>
</dbReference>
<dbReference type="AlphaFoldDB" id="A0A0F9QAU1"/>
<evidence type="ECO:0000313" key="1">
    <source>
        <dbReference type="EMBL" id="KKN41100.1"/>
    </source>
</evidence>
<organism evidence="1">
    <name type="scientific">marine sediment metagenome</name>
    <dbReference type="NCBI Taxonomy" id="412755"/>
    <lineage>
        <taxon>unclassified sequences</taxon>
        <taxon>metagenomes</taxon>
        <taxon>ecological metagenomes</taxon>
    </lineage>
</organism>
<gene>
    <name evidence="1" type="ORF">LCGC14_0726610</name>
</gene>
<comment type="caution">
    <text evidence="1">The sequence shown here is derived from an EMBL/GenBank/DDBJ whole genome shotgun (WGS) entry which is preliminary data.</text>
</comment>
<protein>
    <submittedName>
        <fullName evidence="1">Uncharacterized protein</fullName>
    </submittedName>
</protein>
<name>A0A0F9QAU1_9ZZZZ</name>
<reference evidence="1" key="1">
    <citation type="journal article" date="2015" name="Nature">
        <title>Complex archaea that bridge the gap between prokaryotes and eukaryotes.</title>
        <authorList>
            <person name="Spang A."/>
            <person name="Saw J.H."/>
            <person name="Jorgensen S.L."/>
            <person name="Zaremba-Niedzwiedzka K."/>
            <person name="Martijn J."/>
            <person name="Lind A.E."/>
            <person name="van Eijk R."/>
            <person name="Schleper C."/>
            <person name="Guy L."/>
            <person name="Ettema T.J."/>
        </authorList>
    </citation>
    <scope>NUCLEOTIDE SEQUENCE</scope>
</reference>
<accession>A0A0F9QAU1</accession>